<name>A0A255Z659_9PROT</name>
<comment type="caution">
    <text evidence="8">The sequence shown here is derived from an EMBL/GenBank/DDBJ whole genome shotgun (WGS) entry which is preliminary data.</text>
</comment>
<evidence type="ECO:0000313" key="8">
    <source>
        <dbReference type="EMBL" id="OYQ36404.1"/>
    </source>
</evidence>
<evidence type="ECO:0000256" key="1">
    <source>
        <dbReference type="ARBA" id="ARBA00004651"/>
    </source>
</evidence>
<evidence type="ECO:0000256" key="4">
    <source>
        <dbReference type="ARBA" id="ARBA00022692"/>
    </source>
</evidence>
<keyword evidence="4 7" id="KW-0812">Transmembrane</keyword>
<reference evidence="8 9" key="1">
    <citation type="submission" date="2017-07" db="EMBL/GenBank/DDBJ databases">
        <title>Niveispirillum cyanobacteriorum sp. nov., isolated from cyanobacterial aggregates in a eutrophic lake.</title>
        <authorList>
            <person name="Cai H."/>
        </authorList>
    </citation>
    <scope>NUCLEOTIDE SEQUENCE [LARGE SCALE GENOMIC DNA]</scope>
    <source>
        <strain evidence="9">TH1-14</strain>
    </source>
</reference>
<dbReference type="PANTHER" id="PTHR40043:SF1">
    <property type="entry name" value="UPF0719 INNER MEMBRANE PROTEIN YJFL"/>
    <property type="match status" value="1"/>
</dbReference>
<feature type="transmembrane region" description="Helical" evidence="7">
    <location>
        <begin position="73"/>
        <end position="95"/>
    </location>
</feature>
<feature type="transmembrane region" description="Helical" evidence="7">
    <location>
        <begin position="107"/>
        <end position="128"/>
    </location>
</feature>
<dbReference type="OrthoDB" id="5395971at2"/>
<evidence type="ECO:0000256" key="7">
    <source>
        <dbReference type="SAM" id="Phobius"/>
    </source>
</evidence>
<protein>
    <recommendedName>
        <fullName evidence="10">DUF350 domain-containing protein</fullName>
    </recommendedName>
</protein>
<evidence type="ECO:0000256" key="5">
    <source>
        <dbReference type="ARBA" id="ARBA00022989"/>
    </source>
</evidence>
<keyword evidence="5 7" id="KW-1133">Transmembrane helix</keyword>
<dbReference type="GO" id="GO:0005886">
    <property type="term" value="C:plasma membrane"/>
    <property type="evidence" value="ECO:0007669"/>
    <property type="project" value="UniProtKB-SubCell"/>
</dbReference>
<evidence type="ECO:0000256" key="3">
    <source>
        <dbReference type="ARBA" id="ARBA00022475"/>
    </source>
</evidence>
<comment type="similarity">
    <text evidence="2">Belongs to the UPF0719 family.</text>
</comment>
<evidence type="ECO:0000313" key="9">
    <source>
        <dbReference type="Proteomes" id="UP000216998"/>
    </source>
</evidence>
<dbReference type="PANTHER" id="PTHR40043">
    <property type="entry name" value="UPF0719 INNER MEMBRANE PROTEIN YJFL"/>
    <property type="match status" value="1"/>
</dbReference>
<proteinExistence type="inferred from homology"/>
<keyword evidence="9" id="KW-1185">Reference proteome</keyword>
<dbReference type="RefSeq" id="WP_094453974.1">
    <property type="nucleotide sequence ID" value="NZ_NOXU01000022.1"/>
</dbReference>
<dbReference type="InterPro" id="IPR007140">
    <property type="entry name" value="DUF350"/>
</dbReference>
<gene>
    <name evidence="8" type="ORF">CHU95_03995</name>
</gene>
<organism evidence="8 9">
    <name type="scientific">Niveispirillum lacus</name>
    <dbReference type="NCBI Taxonomy" id="1981099"/>
    <lineage>
        <taxon>Bacteria</taxon>
        <taxon>Pseudomonadati</taxon>
        <taxon>Pseudomonadota</taxon>
        <taxon>Alphaproteobacteria</taxon>
        <taxon>Rhodospirillales</taxon>
        <taxon>Azospirillaceae</taxon>
        <taxon>Niveispirillum</taxon>
    </lineage>
</organism>
<comment type="subcellular location">
    <subcellularLocation>
        <location evidence="1">Cell membrane</location>
        <topology evidence="1">Multi-pass membrane protein</topology>
    </subcellularLocation>
</comment>
<sequence>MFETLPLYLTFVGACVALLAVALLAYTLITPYREWTLIRQGNSAAATSMGGTAIGMAIALSSVASGTYSVVELLMWGGVALVCQLLVFAAVCFLLPGFRQGIEADKLGYGVTLGTLSIAMGILNAGALSV</sequence>
<evidence type="ECO:0008006" key="10">
    <source>
        <dbReference type="Google" id="ProtNLM"/>
    </source>
</evidence>
<dbReference type="AlphaFoldDB" id="A0A255Z659"/>
<evidence type="ECO:0000256" key="2">
    <source>
        <dbReference type="ARBA" id="ARBA00005779"/>
    </source>
</evidence>
<dbReference type="EMBL" id="NOXU01000022">
    <property type="protein sequence ID" value="OYQ36404.1"/>
    <property type="molecule type" value="Genomic_DNA"/>
</dbReference>
<accession>A0A255Z659</accession>
<feature type="transmembrane region" description="Helical" evidence="7">
    <location>
        <begin position="6"/>
        <end position="29"/>
    </location>
</feature>
<dbReference type="Proteomes" id="UP000216998">
    <property type="component" value="Unassembled WGS sequence"/>
</dbReference>
<keyword evidence="6 7" id="KW-0472">Membrane</keyword>
<evidence type="ECO:0000256" key="6">
    <source>
        <dbReference type="ARBA" id="ARBA00023136"/>
    </source>
</evidence>
<dbReference type="Pfam" id="PF03994">
    <property type="entry name" value="DUF350"/>
    <property type="match status" value="1"/>
</dbReference>
<keyword evidence="3" id="KW-1003">Cell membrane</keyword>
<feature type="transmembrane region" description="Helical" evidence="7">
    <location>
        <begin position="41"/>
        <end position="61"/>
    </location>
</feature>